<sequence length="273" mass="31395">MLSELEAALKCMHSSVINDRLLSTFELSISGMVDALLAFLKFVQRDTNCEIAIIFRRVFVDQCSLSALVCKMVSVLDSIEKFPQYFYDTPGGSSFGLQLLNRRIKLKLEQFNSNTPPQMQLLDRSGRTMKVEPLSTVKQLKCYILRMVTKQWYDRERQTFHFVEEIKNARKHGTKISFTYTSDFDDKGIIYWLGTNGKTVTEWTNPASVHVVFVTSSDGERLPYGQHEDILSREALNCHTSDDKNAHFTIDLGIYFYPKTYTLRHARASSTIK</sequence>
<dbReference type="GO" id="GO:0070534">
    <property type="term" value="P:protein K63-linked ubiquitination"/>
    <property type="evidence" value="ECO:0007669"/>
    <property type="project" value="TreeGrafter"/>
</dbReference>
<keyword evidence="1 2" id="KW-0808">Transferase</keyword>
<dbReference type="PANTHER" id="PTHR45670:SF1">
    <property type="entry name" value="E3 UBIQUITIN-PROTEIN LIGASE HECTD1"/>
    <property type="match status" value="1"/>
</dbReference>
<dbReference type="AlphaFoldDB" id="J9AMC8"/>
<proteinExistence type="inferred from homology"/>
<organism evidence="3 4">
    <name type="scientific">Wuchereria bancrofti</name>
    <dbReference type="NCBI Taxonomy" id="6293"/>
    <lineage>
        <taxon>Eukaryota</taxon>
        <taxon>Metazoa</taxon>
        <taxon>Ecdysozoa</taxon>
        <taxon>Nematoda</taxon>
        <taxon>Chromadorea</taxon>
        <taxon>Rhabditida</taxon>
        <taxon>Spirurina</taxon>
        <taxon>Spiruromorpha</taxon>
        <taxon>Filarioidea</taxon>
        <taxon>Onchocercidae</taxon>
        <taxon>Wuchereria</taxon>
    </lineage>
</organism>
<name>J9AMC8_WUCBA</name>
<comment type="pathway">
    <text evidence="2">Protein modification; protein ubiquitination.</text>
</comment>
<dbReference type="UniPathway" id="UPA00143"/>
<dbReference type="GO" id="GO:0043161">
    <property type="term" value="P:proteasome-mediated ubiquitin-dependent protein catabolic process"/>
    <property type="evidence" value="ECO:0007669"/>
    <property type="project" value="TreeGrafter"/>
</dbReference>
<feature type="non-terminal residue" evidence="3">
    <location>
        <position position="273"/>
    </location>
</feature>
<comment type="function">
    <text evidence="2">E3 ubiquitin-protein ligase which accepts ubiquitin from an E2 ubiquitin-conjugating enzyme in the form of a thioester and then directly transfers the ubiquitin to targeted substrates.</text>
</comment>
<gene>
    <name evidence="3" type="ORF">WUBG_13661</name>
</gene>
<comment type="caution">
    <text evidence="3">The sequence shown here is derived from an EMBL/GenBank/DDBJ whole genome shotgun (WGS) entry which is preliminary data.</text>
</comment>
<dbReference type="EMBL" id="ADBV01010562">
    <property type="protein sequence ID" value="EJW75435.1"/>
    <property type="molecule type" value="Genomic_DNA"/>
</dbReference>
<dbReference type="PANTHER" id="PTHR45670">
    <property type="entry name" value="E3 UBIQUITIN-PROTEIN LIGASE TRIP12"/>
    <property type="match status" value="1"/>
</dbReference>
<keyword evidence="2" id="KW-0833">Ubl conjugation pathway</keyword>
<dbReference type="EC" id="2.3.2.26" evidence="2"/>
<dbReference type="Proteomes" id="UP000004810">
    <property type="component" value="Unassembled WGS sequence"/>
</dbReference>
<comment type="similarity">
    <text evidence="2">Belongs to the UPL family. K-HECT subfamily.</text>
</comment>
<evidence type="ECO:0000313" key="4">
    <source>
        <dbReference type="Proteomes" id="UP000004810"/>
    </source>
</evidence>
<evidence type="ECO:0000313" key="3">
    <source>
        <dbReference type="EMBL" id="EJW75435.1"/>
    </source>
</evidence>
<evidence type="ECO:0000256" key="2">
    <source>
        <dbReference type="RuleBase" id="RU369009"/>
    </source>
</evidence>
<dbReference type="GO" id="GO:0061630">
    <property type="term" value="F:ubiquitin protein ligase activity"/>
    <property type="evidence" value="ECO:0007669"/>
    <property type="project" value="UniProtKB-UniRule"/>
</dbReference>
<accession>J9AMC8</accession>
<reference evidence="4" key="1">
    <citation type="submission" date="2012-08" db="EMBL/GenBank/DDBJ databases">
        <title>The Genome Sequence of Wuchereria bancrofti.</title>
        <authorList>
            <person name="Nutman T.B."/>
            <person name="Fink D.L."/>
            <person name="Russ C."/>
            <person name="Young S."/>
            <person name="Zeng Q."/>
            <person name="Koehrsen M."/>
            <person name="Alvarado L."/>
            <person name="Berlin A."/>
            <person name="Chapman S.B."/>
            <person name="Chen Z."/>
            <person name="Freedman E."/>
            <person name="Gellesch M."/>
            <person name="Goldberg J."/>
            <person name="Griggs A."/>
            <person name="Gujja S."/>
            <person name="Heilman E.R."/>
            <person name="Heiman D."/>
            <person name="Hepburn T."/>
            <person name="Howarth C."/>
            <person name="Jen D."/>
            <person name="Larson L."/>
            <person name="Lewis B."/>
            <person name="Mehta T."/>
            <person name="Park D."/>
            <person name="Pearson M."/>
            <person name="Roberts A."/>
            <person name="Saif S."/>
            <person name="Shea T."/>
            <person name="Shenoy N."/>
            <person name="Sisk P."/>
            <person name="Stolte C."/>
            <person name="Sykes S."/>
            <person name="Walk T."/>
            <person name="White J."/>
            <person name="Yandava C."/>
            <person name="Haas B."/>
            <person name="Henn M.R."/>
            <person name="Nusbaum C."/>
            <person name="Birren B."/>
        </authorList>
    </citation>
    <scope>NUCLEOTIDE SEQUENCE [LARGE SCALE GENOMIC DNA]</scope>
    <source>
        <strain evidence="4">NA</strain>
    </source>
</reference>
<dbReference type="GO" id="GO:0016607">
    <property type="term" value="C:nuclear speck"/>
    <property type="evidence" value="ECO:0007669"/>
    <property type="project" value="TreeGrafter"/>
</dbReference>
<comment type="catalytic activity">
    <reaction evidence="2">
        <text>S-ubiquitinyl-[E2 ubiquitin-conjugating enzyme]-L-cysteine + [acceptor protein]-L-lysine = [E2 ubiquitin-conjugating enzyme]-L-cysteine + N(6)-ubiquitinyl-[acceptor protein]-L-lysine.</text>
        <dbReference type="EC" id="2.3.2.26"/>
    </reaction>
</comment>
<evidence type="ECO:0000256" key="1">
    <source>
        <dbReference type="ARBA" id="ARBA00022679"/>
    </source>
</evidence>
<protein>
    <recommendedName>
        <fullName evidence="2">E3 ubiquitin-protein ligase</fullName>
        <ecNumber evidence="2">2.3.2.26</ecNumber>
    </recommendedName>
</protein>
<dbReference type="InterPro" id="IPR045322">
    <property type="entry name" value="HECTD1/TRIP12-like"/>
</dbReference>